<evidence type="ECO:0000256" key="5">
    <source>
        <dbReference type="ARBA" id="ARBA00022670"/>
    </source>
</evidence>
<dbReference type="PANTHER" id="PTHR10404:SF77">
    <property type="entry name" value="GLUTAMATE CARBOXYPEPTIDASE 2 HOMOLOG"/>
    <property type="match status" value="1"/>
</dbReference>
<dbReference type="GO" id="GO:0008237">
    <property type="term" value="F:metallopeptidase activity"/>
    <property type="evidence" value="ECO:0007669"/>
    <property type="project" value="UniProtKB-KW"/>
</dbReference>
<keyword evidence="11" id="KW-1015">Disulfide bond</keyword>
<dbReference type="CDD" id="cd02121">
    <property type="entry name" value="PA_GCPII_like"/>
    <property type="match status" value="1"/>
</dbReference>
<keyword evidence="12" id="KW-0325">Glycoprotein</keyword>
<dbReference type="FunFam" id="3.40.630.10:FF:000101">
    <property type="entry name" value="N-acetylated alpha-linked acidic dipeptidase like 1"/>
    <property type="match status" value="2"/>
</dbReference>
<dbReference type="InterPro" id="IPR039373">
    <property type="entry name" value="Peptidase_M28B"/>
</dbReference>
<evidence type="ECO:0000259" key="18">
    <source>
        <dbReference type="Pfam" id="PF04253"/>
    </source>
</evidence>
<keyword evidence="6" id="KW-0479">Metal-binding</keyword>
<keyword evidence="16" id="KW-0472">Membrane</keyword>
<evidence type="ECO:0000256" key="15">
    <source>
        <dbReference type="ARBA" id="ARBA00081462"/>
    </source>
</evidence>
<reference evidence="20" key="1">
    <citation type="submission" date="2019-08" db="EMBL/GenBank/DDBJ databases">
        <title>The improved chromosome-level genome for the pearl oyster Pinctada fucata martensii using PacBio sequencing and Hi-C.</title>
        <authorList>
            <person name="Zheng Z."/>
        </authorList>
    </citation>
    <scope>NUCLEOTIDE SEQUENCE</scope>
    <source>
        <strain evidence="20">ZZ-2019</strain>
        <tissue evidence="20">Adductor muscle</tissue>
    </source>
</reference>
<dbReference type="Gene3D" id="1.20.930.40">
    <property type="entry name" value="Transferrin receptor-like, dimerisation domain"/>
    <property type="match status" value="1"/>
</dbReference>
<keyword evidence="16" id="KW-1133">Transmembrane helix</keyword>
<keyword evidence="16" id="KW-0812">Transmembrane</keyword>
<dbReference type="PANTHER" id="PTHR10404">
    <property type="entry name" value="N-ACETYLATED-ALPHA-LINKED ACIDIC DIPEPTIDASE"/>
    <property type="match status" value="1"/>
</dbReference>
<proteinExistence type="inferred from homology"/>
<evidence type="ECO:0000256" key="7">
    <source>
        <dbReference type="ARBA" id="ARBA00022801"/>
    </source>
</evidence>
<evidence type="ECO:0000256" key="16">
    <source>
        <dbReference type="SAM" id="Phobius"/>
    </source>
</evidence>
<dbReference type="InterPro" id="IPR046450">
    <property type="entry name" value="PA_dom_sf"/>
</dbReference>
<keyword evidence="9" id="KW-0106">Calcium</keyword>
<evidence type="ECO:0000256" key="1">
    <source>
        <dbReference type="ARBA" id="ARBA00001947"/>
    </source>
</evidence>
<dbReference type="InterPro" id="IPR003137">
    <property type="entry name" value="PA_domain"/>
</dbReference>
<keyword evidence="4" id="KW-0031">Aminopeptidase</keyword>
<organism evidence="20 21">
    <name type="scientific">Pinctada imbricata</name>
    <name type="common">Atlantic pearl-oyster</name>
    <name type="synonym">Pinctada martensii</name>
    <dbReference type="NCBI Taxonomy" id="66713"/>
    <lineage>
        <taxon>Eukaryota</taxon>
        <taxon>Metazoa</taxon>
        <taxon>Spiralia</taxon>
        <taxon>Lophotrochozoa</taxon>
        <taxon>Mollusca</taxon>
        <taxon>Bivalvia</taxon>
        <taxon>Autobranchia</taxon>
        <taxon>Pteriomorphia</taxon>
        <taxon>Pterioida</taxon>
        <taxon>Pterioidea</taxon>
        <taxon>Pteriidae</taxon>
        <taxon>Pinctada</taxon>
    </lineage>
</organism>
<dbReference type="AlphaFoldDB" id="A0AA88XY89"/>
<dbReference type="Pfam" id="PF04253">
    <property type="entry name" value="TFR_dimer"/>
    <property type="match status" value="1"/>
</dbReference>
<dbReference type="Proteomes" id="UP001186944">
    <property type="component" value="Unassembled WGS sequence"/>
</dbReference>
<comment type="cofactor">
    <cofactor evidence="1">
        <name>Zn(2+)</name>
        <dbReference type="ChEBI" id="CHEBI:29105"/>
    </cofactor>
</comment>
<dbReference type="GO" id="GO:0006508">
    <property type="term" value="P:proteolysis"/>
    <property type="evidence" value="ECO:0007669"/>
    <property type="project" value="UniProtKB-KW"/>
</dbReference>
<dbReference type="GO" id="GO:0004180">
    <property type="term" value="F:carboxypeptidase activity"/>
    <property type="evidence" value="ECO:0007669"/>
    <property type="project" value="TreeGrafter"/>
</dbReference>
<evidence type="ECO:0000256" key="4">
    <source>
        <dbReference type="ARBA" id="ARBA00022438"/>
    </source>
</evidence>
<dbReference type="GO" id="GO:0046872">
    <property type="term" value="F:metal ion binding"/>
    <property type="evidence" value="ECO:0007669"/>
    <property type="project" value="UniProtKB-KW"/>
</dbReference>
<evidence type="ECO:0000256" key="8">
    <source>
        <dbReference type="ARBA" id="ARBA00022833"/>
    </source>
</evidence>
<evidence type="ECO:0000256" key="13">
    <source>
        <dbReference type="ARBA" id="ARBA00059290"/>
    </source>
</evidence>
<dbReference type="SUPFAM" id="SSF53187">
    <property type="entry name" value="Zn-dependent exopeptidases"/>
    <property type="match status" value="1"/>
</dbReference>
<feature type="domain" description="PA" evidence="17">
    <location>
        <begin position="189"/>
        <end position="272"/>
    </location>
</feature>
<name>A0AA88XY89_PINIB</name>
<dbReference type="GO" id="GO:0004177">
    <property type="term" value="F:aminopeptidase activity"/>
    <property type="evidence" value="ECO:0007669"/>
    <property type="project" value="UniProtKB-KW"/>
</dbReference>
<evidence type="ECO:0000256" key="3">
    <source>
        <dbReference type="ARBA" id="ARBA00005634"/>
    </source>
</evidence>
<dbReference type="EMBL" id="VSWD01000009">
    <property type="protein sequence ID" value="KAK3094037.1"/>
    <property type="molecule type" value="Genomic_DNA"/>
</dbReference>
<comment type="similarity">
    <text evidence="3">Belongs to the peptidase M28 family. M28B subfamily.</text>
</comment>
<evidence type="ECO:0000256" key="12">
    <source>
        <dbReference type="ARBA" id="ARBA00023180"/>
    </source>
</evidence>
<feature type="transmembrane region" description="Helical" evidence="16">
    <location>
        <begin position="20"/>
        <end position="42"/>
    </location>
</feature>
<keyword evidence="21" id="KW-1185">Reference proteome</keyword>
<comment type="subcellular location">
    <subcellularLocation>
        <location evidence="2">Apical cell membrane</location>
    </subcellularLocation>
</comment>
<evidence type="ECO:0000259" key="19">
    <source>
        <dbReference type="Pfam" id="PF04389"/>
    </source>
</evidence>
<comment type="caution">
    <text evidence="20">The sequence shown here is derived from an EMBL/GenBank/DDBJ whole genome shotgun (WGS) entry which is preliminary data.</text>
</comment>
<keyword evidence="10" id="KW-0482">Metalloprotease</keyword>
<evidence type="ECO:0000256" key="2">
    <source>
        <dbReference type="ARBA" id="ARBA00004221"/>
    </source>
</evidence>
<feature type="domain" description="Peptidase M28" evidence="19">
    <location>
        <begin position="342"/>
        <end position="513"/>
    </location>
</feature>
<dbReference type="SUPFAM" id="SSF47672">
    <property type="entry name" value="Transferrin receptor-like dimerisation domain"/>
    <property type="match status" value="1"/>
</dbReference>
<keyword evidence="7" id="KW-0378">Hydrolase</keyword>
<keyword evidence="8" id="KW-0862">Zinc</keyword>
<dbReference type="InterPro" id="IPR036757">
    <property type="entry name" value="TFR-like_dimer_dom_sf"/>
</dbReference>
<evidence type="ECO:0000256" key="11">
    <source>
        <dbReference type="ARBA" id="ARBA00023157"/>
    </source>
</evidence>
<evidence type="ECO:0000256" key="9">
    <source>
        <dbReference type="ARBA" id="ARBA00022837"/>
    </source>
</evidence>
<comment type="function">
    <text evidence="13">Aminopeptidase with broad substrate specificity. Has lower activity with substrates that have Asp or Glu in the P2' position, or Pro in the P3' position. Lacks activity with substrates that have both Pro in the P3' position and Asp or Glu in the P2' position. Lacks carboxypeptidase activity. Lacks dipeptidyl-peptidase IV type activity.</text>
</comment>
<dbReference type="Gene3D" id="3.50.30.30">
    <property type="match status" value="1"/>
</dbReference>
<feature type="domain" description="Transferrin receptor-like dimerisation" evidence="18">
    <location>
        <begin position="579"/>
        <end position="698"/>
    </location>
</feature>
<dbReference type="FunFam" id="1.20.930.40:FF:000001">
    <property type="entry name" value="N-acetylated-alpha-linked acidic dipeptidase 2"/>
    <property type="match status" value="1"/>
</dbReference>
<dbReference type="InterPro" id="IPR007365">
    <property type="entry name" value="TFR-like_dimer_dom"/>
</dbReference>
<dbReference type="GO" id="GO:0016324">
    <property type="term" value="C:apical plasma membrane"/>
    <property type="evidence" value="ECO:0007669"/>
    <property type="project" value="UniProtKB-SubCell"/>
</dbReference>
<dbReference type="InterPro" id="IPR007484">
    <property type="entry name" value="Peptidase_M28"/>
</dbReference>
<protein>
    <recommendedName>
        <fullName evidence="14">Aminopeptidase NAALADL1</fullName>
    </recommendedName>
    <alternativeName>
        <fullName evidence="15">N-acetylated-alpha-linked acidic dipeptidase-like protein</fullName>
    </alternativeName>
</protein>
<dbReference type="SUPFAM" id="SSF52025">
    <property type="entry name" value="PA domain"/>
    <property type="match status" value="1"/>
</dbReference>
<dbReference type="Pfam" id="PF02225">
    <property type="entry name" value="PA"/>
    <property type="match status" value="1"/>
</dbReference>
<dbReference type="Gene3D" id="3.40.630.10">
    <property type="entry name" value="Zn peptidases"/>
    <property type="match status" value="2"/>
</dbReference>
<evidence type="ECO:0000256" key="14">
    <source>
        <dbReference type="ARBA" id="ARBA00068168"/>
    </source>
</evidence>
<gene>
    <name evidence="20" type="ORF">FSP39_023279</name>
</gene>
<evidence type="ECO:0000256" key="6">
    <source>
        <dbReference type="ARBA" id="ARBA00022723"/>
    </source>
</evidence>
<evidence type="ECO:0000256" key="10">
    <source>
        <dbReference type="ARBA" id="ARBA00023049"/>
    </source>
</evidence>
<evidence type="ECO:0000259" key="17">
    <source>
        <dbReference type="Pfam" id="PF02225"/>
    </source>
</evidence>
<keyword evidence="5" id="KW-0645">Protease</keyword>
<dbReference type="Pfam" id="PF04389">
    <property type="entry name" value="Peptidase_M28"/>
    <property type="match status" value="1"/>
</dbReference>
<evidence type="ECO:0000313" key="20">
    <source>
        <dbReference type="EMBL" id="KAK3094037.1"/>
    </source>
</evidence>
<evidence type="ECO:0000313" key="21">
    <source>
        <dbReference type="Proteomes" id="UP001186944"/>
    </source>
</evidence>
<sequence>MQSTENFFIRRGNKNRARLIVIAIFVLIISFLGGILIGKLAICDEKKCETITPVINDASIKEADPHISNEIISGINSENIRQYLRDLTELPHLAGTDADYRQAKELTDFWKAEGLDETFLTPYDILLSYPNNEDEDKMNRLFIYDDSNTTVWQSELREPILHPSENKSNVVPPFNAFSAPGDISSDELIYVNYGRDEDFKWLLQNRSVSVENKIVLARYGKIFRGDKVYQAERYKAKGIIIYSDPADYDDGDTSHVYPDDWWLPDTGVQRGTVYRGKGDPLTQGYPSTDTAFRLSQDDPSLPLAKIPVHPIGYGVAAKLIRRLRMRISTKNKRRTTYNAFGIIRGAVEPDRYVLLGNHRDAWVFGATDPSSGTAIMKEISRVMGNMVKSGRWRPRRSIIFCSWGAEEYGLLGSTEWIEATPLMYATALSATKKVRNPDPADVSAGIATVYDKWFKSFPNDQNSRPKIGSMGSGSDYASFIQQVGLPCLDFSYTYDETKYPIPSYPLYHSKYETFYSVDALIDRGFHVHKAVGQTWAEAARNLADAMIIPFDVKDYANELDSLVNILLDEYGELMQNNGINLDHIRSAAANFSNTVTAFVTSIKNEDKNDPYAIRRINDQLMQLDRAFIDPNGLPNRPLVRHLLFADSSLNAYAGSSFPGLVDSLFEIDKAVDKEASWNIVKKHYSAIVFAIGAASSSLRDTSSFMNKNELHQTNIV</sequence>
<accession>A0AA88XY89</accession>